<name>A0A812X8S1_SYMPI</name>
<reference evidence="2" key="1">
    <citation type="submission" date="2021-02" db="EMBL/GenBank/DDBJ databases">
        <authorList>
            <person name="Dougan E. K."/>
            <person name="Rhodes N."/>
            <person name="Thang M."/>
            <person name="Chan C."/>
        </authorList>
    </citation>
    <scope>NUCLEOTIDE SEQUENCE</scope>
</reference>
<dbReference type="Gene3D" id="3.40.50.1820">
    <property type="entry name" value="alpha/beta hydrolase"/>
    <property type="match status" value="1"/>
</dbReference>
<comment type="caution">
    <text evidence="2">The sequence shown here is derived from an EMBL/GenBank/DDBJ whole genome shotgun (WGS) entry which is preliminary data.</text>
</comment>
<dbReference type="OrthoDB" id="436523at2759"/>
<sequence length="454" mass="50948">MCYTFACRLRKLLEVHVLIMEYPGYGICPGKPSEESLHKASQTCLSFVTEVLRIPPSDVIIVGRSLGAAVALQAAAASAVCGLVLIAPFLSLQDALGQFTGKAASKLLVNKMFCNREVIKAVKEVPADELEETSPDTDKEDEEAADVEGSWASDLLLAILRFYRKFISPLLPPNCRYVPSCSRYGIEVVKRYGALKGSVLFAWRLLRCTPLFPVDRSRIVWAYGRFCMSDEPEDFRIPLRTAKTVMLKKKEKTCDKKCFVSPPGMGHNDDLMASAELLWRPMVEFFALPAVTSQFVESRKTLLELLEDPLDWRALQCACRWRAGRDDLLAEVHLDPWLRSAISRCCRALDRLPRDDLLGELVMSAQLSRASERFFVTLMGAHPKGLQNPKALDLSWWHSHLVSQQGRVLGFWLRSSQLEQLSLAQCDGLLRDGCSCLLDGLGDEHLRLRSFCSF</sequence>
<proteinExistence type="inferred from homology"/>
<protein>
    <recommendedName>
        <fullName evidence="1">AB hydrolase-1 domain-containing protein</fullName>
    </recommendedName>
</protein>
<dbReference type="AlphaFoldDB" id="A0A812X8S1"/>
<dbReference type="NCBIfam" id="TIGR00278">
    <property type="entry name" value="membrane protein insertion efficiency factor YidD"/>
    <property type="match status" value="1"/>
</dbReference>
<organism evidence="2 3">
    <name type="scientific">Symbiodinium pilosum</name>
    <name type="common">Dinoflagellate</name>
    <dbReference type="NCBI Taxonomy" id="2952"/>
    <lineage>
        <taxon>Eukaryota</taxon>
        <taxon>Sar</taxon>
        <taxon>Alveolata</taxon>
        <taxon>Dinophyceae</taxon>
        <taxon>Suessiales</taxon>
        <taxon>Symbiodiniaceae</taxon>
        <taxon>Symbiodinium</taxon>
    </lineage>
</organism>
<accession>A0A812X8S1</accession>
<dbReference type="InterPro" id="IPR000073">
    <property type="entry name" value="AB_hydrolase_1"/>
</dbReference>
<dbReference type="InterPro" id="IPR002696">
    <property type="entry name" value="Membr_insert_effic_factor_YidD"/>
</dbReference>
<dbReference type="HAMAP" id="MF_00386">
    <property type="entry name" value="UPF0161_YidD"/>
    <property type="match status" value="1"/>
</dbReference>
<evidence type="ECO:0000259" key="1">
    <source>
        <dbReference type="Pfam" id="PF12697"/>
    </source>
</evidence>
<evidence type="ECO:0000313" key="3">
    <source>
        <dbReference type="Proteomes" id="UP000649617"/>
    </source>
</evidence>
<dbReference type="EMBL" id="CAJNIZ010045562">
    <property type="protein sequence ID" value="CAE7723973.1"/>
    <property type="molecule type" value="Genomic_DNA"/>
</dbReference>
<dbReference type="PANTHER" id="PTHR33383">
    <property type="entry name" value="MEMBRANE PROTEIN INSERTION EFFICIENCY FACTOR-RELATED"/>
    <property type="match status" value="1"/>
</dbReference>
<dbReference type="SUPFAM" id="SSF53474">
    <property type="entry name" value="alpha/beta-Hydrolases"/>
    <property type="match status" value="1"/>
</dbReference>
<keyword evidence="3" id="KW-1185">Reference proteome</keyword>
<evidence type="ECO:0000313" key="2">
    <source>
        <dbReference type="EMBL" id="CAE7723973.1"/>
    </source>
</evidence>
<dbReference type="SMART" id="SM01234">
    <property type="entry name" value="Haemolytic"/>
    <property type="match status" value="1"/>
</dbReference>
<dbReference type="Proteomes" id="UP000649617">
    <property type="component" value="Unassembled WGS sequence"/>
</dbReference>
<gene>
    <name evidence="2" type="ORF">SPIL2461_LOCUS20681</name>
</gene>
<dbReference type="Pfam" id="PF01809">
    <property type="entry name" value="YidD"/>
    <property type="match status" value="1"/>
</dbReference>
<dbReference type="PANTHER" id="PTHR33383:SF1">
    <property type="entry name" value="MEMBRANE PROTEIN INSERTION EFFICIENCY FACTOR-RELATED"/>
    <property type="match status" value="1"/>
</dbReference>
<dbReference type="Pfam" id="PF12697">
    <property type="entry name" value="Abhydrolase_6"/>
    <property type="match status" value="1"/>
</dbReference>
<dbReference type="InterPro" id="IPR029058">
    <property type="entry name" value="AB_hydrolase_fold"/>
</dbReference>
<feature type="domain" description="AB hydrolase-1" evidence="1">
    <location>
        <begin position="9"/>
        <end position="99"/>
    </location>
</feature>